<organism evidence="2 3">
    <name type="scientific">Streptomyces carminius</name>
    <dbReference type="NCBI Taxonomy" id="2665496"/>
    <lineage>
        <taxon>Bacteria</taxon>
        <taxon>Bacillati</taxon>
        <taxon>Actinomycetota</taxon>
        <taxon>Actinomycetes</taxon>
        <taxon>Kitasatosporales</taxon>
        <taxon>Streptomycetaceae</taxon>
        <taxon>Streptomyces</taxon>
    </lineage>
</organism>
<protein>
    <submittedName>
        <fullName evidence="2">Uncharacterized protein</fullName>
    </submittedName>
</protein>
<feature type="compositionally biased region" description="Basic and acidic residues" evidence="1">
    <location>
        <begin position="14"/>
        <end position="31"/>
    </location>
</feature>
<proteinExistence type="predicted"/>
<evidence type="ECO:0000313" key="3">
    <source>
        <dbReference type="Proteomes" id="UP000230407"/>
    </source>
</evidence>
<dbReference type="Proteomes" id="UP000230407">
    <property type="component" value="Unassembled WGS sequence"/>
</dbReference>
<sequence length="60" mass="6484">MDHSWVSVPGTPSESRERRETAYVPTRDGRPVHRRSPGVTVVTDGADRAAVPAPSYPDPG</sequence>
<evidence type="ECO:0000256" key="1">
    <source>
        <dbReference type="SAM" id="MobiDB-lite"/>
    </source>
</evidence>
<name>A0A2M8LQ06_9ACTN</name>
<feature type="region of interest" description="Disordered" evidence="1">
    <location>
        <begin position="1"/>
        <end position="38"/>
    </location>
</feature>
<gene>
    <name evidence="2" type="ORF">CUT44_27395</name>
</gene>
<evidence type="ECO:0000313" key="2">
    <source>
        <dbReference type="EMBL" id="PJE94046.1"/>
    </source>
</evidence>
<dbReference type="EMBL" id="PGGW01000069">
    <property type="protein sequence ID" value="PJE94046.1"/>
    <property type="molecule type" value="Genomic_DNA"/>
</dbReference>
<dbReference type="AlphaFoldDB" id="A0A2M8LQ06"/>
<accession>A0A2M8LQ06</accession>
<comment type="caution">
    <text evidence="2">The sequence shown here is derived from an EMBL/GenBank/DDBJ whole genome shotgun (WGS) entry which is preliminary data.</text>
</comment>
<reference evidence="2 3" key="1">
    <citation type="submission" date="2017-11" db="EMBL/GenBank/DDBJ databases">
        <title>Streptomyces carmine sp. nov., a novel actinomycete isolated from Sophora alopecuroides in Xinjiang, China.</title>
        <authorList>
            <person name="Wang Y."/>
            <person name="Luo X."/>
            <person name="Wan C."/>
            <person name="Zhang L."/>
        </authorList>
    </citation>
    <scope>NUCLEOTIDE SEQUENCE [LARGE SCALE GENOMIC DNA]</scope>
    <source>
        <strain evidence="2 3">TRM SA0054</strain>
    </source>
</reference>
<keyword evidence="3" id="KW-1185">Reference proteome</keyword>